<evidence type="ECO:0000313" key="2">
    <source>
        <dbReference type="Proteomes" id="UP001221757"/>
    </source>
</evidence>
<dbReference type="EMBL" id="JARKIE010000449">
    <property type="protein sequence ID" value="KAJ7637828.1"/>
    <property type="molecule type" value="Genomic_DNA"/>
</dbReference>
<protein>
    <submittedName>
        <fullName evidence="1">Uncharacterized protein</fullName>
    </submittedName>
</protein>
<reference evidence="1" key="1">
    <citation type="submission" date="2023-03" db="EMBL/GenBank/DDBJ databases">
        <title>Massive genome expansion in bonnet fungi (Mycena s.s.) driven by repeated elements and novel gene families across ecological guilds.</title>
        <authorList>
            <consortium name="Lawrence Berkeley National Laboratory"/>
            <person name="Harder C.B."/>
            <person name="Miyauchi S."/>
            <person name="Viragh M."/>
            <person name="Kuo A."/>
            <person name="Thoen E."/>
            <person name="Andreopoulos B."/>
            <person name="Lu D."/>
            <person name="Skrede I."/>
            <person name="Drula E."/>
            <person name="Henrissat B."/>
            <person name="Morin E."/>
            <person name="Kohler A."/>
            <person name="Barry K."/>
            <person name="LaButti K."/>
            <person name="Morin E."/>
            <person name="Salamov A."/>
            <person name="Lipzen A."/>
            <person name="Mereny Z."/>
            <person name="Hegedus B."/>
            <person name="Baldrian P."/>
            <person name="Stursova M."/>
            <person name="Weitz H."/>
            <person name="Taylor A."/>
            <person name="Grigoriev I.V."/>
            <person name="Nagy L.G."/>
            <person name="Martin F."/>
            <person name="Kauserud H."/>
        </authorList>
    </citation>
    <scope>NUCLEOTIDE SEQUENCE</scope>
    <source>
        <strain evidence="1">CBHHK067</strain>
    </source>
</reference>
<dbReference type="Proteomes" id="UP001221757">
    <property type="component" value="Unassembled WGS sequence"/>
</dbReference>
<evidence type="ECO:0000313" key="1">
    <source>
        <dbReference type="EMBL" id="KAJ7637828.1"/>
    </source>
</evidence>
<keyword evidence="2" id="KW-1185">Reference proteome</keyword>
<accession>A0AAD7C371</accession>
<dbReference type="AlphaFoldDB" id="A0AAD7C371"/>
<proteinExistence type="predicted"/>
<gene>
    <name evidence="1" type="ORF">B0H17DRAFT_1187337</name>
</gene>
<sequence>MALPQSVPNPITDTARPTHHRLVVLWVLPGFFACTWKTARSLRIIAAEIPWAPRIHCSGLYLGSLREKYDAERALSVLRVLGSCRRELAVALLLQRYPAQLISSIPAEFNVLPLTEKTENNPMLNARGMQEEKYRTKMRARTCTQYAHTINAANYSIATP</sequence>
<comment type="caution">
    <text evidence="1">The sequence shown here is derived from an EMBL/GenBank/DDBJ whole genome shotgun (WGS) entry which is preliminary data.</text>
</comment>
<organism evidence="1 2">
    <name type="scientific">Mycena rosella</name>
    <name type="common">Pink bonnet</name>
    <name type="synonym">Agaricus rosellus</name>
    <dbReference type="NCBI Taxonomy" id="1033263"/>
    <lineage>
        <taxon>Eukaryota</taxon>
        <taxon>Fungi</taxon>
        <taxon>Dikarya</taxon>
        <taxon>Basidiomycota</taxon>
        <taxon>Agaricomycotina</taxon>
        <taxon>Agaricomycetes</taxon>
        <taxon>Agaricomycetidae</taxon>
        <taxon>Agaricales</taxon>
        <taxon>Marasmiineae</taxon>
        <taxon>Mycenaceae</taxon>
        <taxon>Mycena</taxon>
    </lineage>
</organism>
<name>A0AAD7C371_MYCRO</name>